<organism evidence="2 3">
    <name type="scientific">Australozyma saopauloensis</name>
    <dbReference type="NCBI Taxonomy" id="291208"/>
    <lineage>
        <taxon>Eukaryota</taxon>
        <taxon>Fungi</taxon>
        <taxon>Dikarya</taxon>
        <taxon>Ascomycota</taxon>
        <taxon>Saccharomycotina</taxon>
        <taxon>Pichiomycetes</taxon>
        <taxon>Metschnikowiaceae</taxon>
        <taxon>Australozyma</taxon>
    </lineage>
</organism>
<gene>
    <name evidence="2" type="ORF">PUMCH_002721</name>
</gene>
<protein>
    <recommendedName>
        <fullName evidence="1">Rad21/Rec8-like protein N-terminal domain-containing protein</fullName>
    </recommendedName>
</protein>
<dbReference type="RefSeq" id="XP_062877790.1">
    <property type="nucleotide sequence ID" value="XM_063021720.1"/>
</dbReference>
<proteinExistence type="predicted"/>
<dbReference type="Pfam" id="PF04825">
    <property type="entry name" value="Rad21_Rec8_N"/>
    <property type="match status" value="1"/>
</dbReference>
<reference evidence="2 3" key="1">
    <citation type="submission" date="2023-10" db="EMBL/GenBank/DDBJ databases">
        <title>Draft Genome Sequence of Candida saopaulonensis from a very Premature Infant with Sepsis.</title>
        <authorList>
            <person name="Ning Y."/>
            <person name="Dai R."/>
            <person name="Xiao M."/>
            <person name="Xu Y."/>
            <person name="Yan Q."/>
            <person name="Zhang L."/>
        </authorList>
    </citation>
    <scope>NUCLEOTIDE SEQUENCE [LARGE SCALE GENOMIC DNA]</scope>
    <source>
        <strain evidence="2 3">19XY460</strain>
    </source>
</reference>
<evidence type="ECO:0000259" key="1">
    <source>
        <dbReference type="Pfam" id="PF04825"/>
    </source>
</evidence>
<dbReference type="KEGG" id="asau:88173785"/>
<accession>A0AAX4HA35</accession>
<dbReference type="InterPro" id="IPR006910">
    <property type="entry name" value="Rad21_Rec8_N"/>
</dbReference>
<sequence>MSFETLQNEPGIAQAWLMATVGPKVHQRLLRKTITEISIPKICGAMQTHTTLLLRVSSSLLYGVSLLYKQKVGFMATDLCSVFDRLSFQSFDKPTKVVGTEDQTKKRRCHYLTDDPLFSMEADFVNEWKDGEASSTDYLSDVLAIQEMDRYLNEPKTPREVGENEKANLTLETNLDFGFEFDGDGNVLTTGYNGVDILANLLEDLNFDEDFSASAGNVVEDLSKSVNSLSYGATTLNAAEATITTNPSKHKINKKRFKIDPVTILNPFPNSASSCNYIPRKISLQTSVREIVATESTNRPQFVNLCYRLALGAQAADLISPDALPLKQRHPSATNIESFLQEIDDIERGRDAAIARRSLSFMEDALERMGIDPDDSLGIDYGLDPISPMADDYDDDKFPPTEHDSEFVRKLEGFKEYLQERALVLSTGEPLQLWMTFTQLVPDKSSKIEDAVSVSLAAQSFAFLLELATNGSLELKADRQLDRHGRNTEVINIRLCMS</sequence>
<keyword evidence="3" id="KW-1185">Reference proteome</keyword>
<evidence type="ECO:0000313" key="2">
    <source>
        <dbReference type="EMBL" id="WPK25408.1"/>
    </source>
</evidence>
<name>A0AAX4HA35_9ASCO</name>
<evidence type="ECO:0000313" key="3">
    <source>
        <dbReference type="Proteomes" id="UP001338582"/>
    </source>
</evidence>
<dbReference type="GeneID" id="88173785"/>
<dbReference type="AlphaFoldDB" id="A0AAX4HA35"/>
<dbReference type="Proteomes" id="UP001338582">
    <property type="component" value="Chromosome 3"/>
</dbReference>
<dbReference type="EMBL" id="CP138896">
    <property type="protein sequence ID" value="WPK25408.1"/>
    <property type="molecule type" value="Genomic_DNA"/>
</dbReference>
<feature type="domain" description="Rad21/Rec8-like protein N-terminal" evidence="1">
    <location>
        <begin position="4"/>
        <end position="103"/>
    </location>
</feature>